<dbReference type="EMBL" id="SKFG01000008">
    <property type="protein sequence ID" value="TCZ77831.1"/>
    <property type="molecule type" value="Genomic_DNA"/>
</dbReference>
<keyword evidence="2" id="KW-0472">Membrane</keyword>
<sequence length="379" mass="41264">MEIQPADQALIGRKRKILILFGLFISLLIGFTLFSNTLMSLTLPKVALITAGRGELVHTFQGSGTVKWRMESALTGAAGGKVKQVNVKVGELVKKGQALVVYDTKAVENQILDEKAALDKLNISIIELQNSYKEIYYNGDEKSIESVKNALKVSSIDKDVLQRRIKKLQEDLSANGLLAAPFDGIVTKVGAVEGLGSTGGAPDIVIANTSLGFEFELLAPADAIGLLEKGAKLDVQLRGSNARQAEGHIEEIQDDEPLIQTGEGASQTIYTAMKRLIISIQDDALQGGERAEVELTKTTQDVILVDNKAIRNEGDKKYVFGVEERNGPLGNAFYARKRYITIIDSNETQSAVIQGLFDQEQIILESSDPLQEGDKIRVH</sequence>
<dbReference type="PANTHER" id="PTHR30469:SF15">
    <property type="entry name" value="HLYD FAMILY OF SECRETION PROTEINS"/>
    <property type="match status" value="1"/>
</dbReference>
<evidence type="ECO:0000313" key="3">
    <source>
        <dbReference type="EMBL" id="TCZ77831.1"/>
    </source>
</evidence>
<dbReference type="OrthoDB" id="2593087at2"/>
<keyword evidence="4" id="KW-1185">Reference proteome</keyword>
<evidence type="ECO:0000256" key="2">
    <source>
        <dbReference type="SAM" id="Phobius"/>
    </source>
</evidence>
<accession>A0A4R4EHR8</accession>
<dbReference type="Gene3D" id="2.40.50.100">
    <property type="match status" value="1"/>
</dbReference>
<dbReference type="InterPro" id="IPR006143">
    <property type="entry name" value="RND_pump_MFP"/>
</dbReference>
<comment type="caution">
    <text evidence="3">The sequence shown here is derived from an EMBL/GenBank/DDBJ whole genome shotgun (WGS) entry which is preliminary data.</text>
</comment>
<protein>
    <submittedName>
        <fullName evidence="3">Efflux RND transporter periplasmic adaptor subunit</fullName>
    </submittedName>
</protein>
<feature type="transmembrane region" description="Helical" evidence="2">
    <location>
        <begin position="17"/>
        <end position="35"/>
    </location>
</feature>
<organism evidence="3 4">
    <name type="scientific">Paenibacillus albiflavus</name>
    <dbReference type="NCBI Taxonomy" id="2545760"/>
    <lineage>
        <taxon>Bacteria</taxon>
        <taxon>Bacillati</taxon>
        <taxon>Bacillota</taxon>
        <taxon>Bacilli</taxon>
        <taxon>Bacillales</taxon>
        <taxon>Paenibacillaceae</taxon>
        <taxon>Paenibacillus</taxon>
    </lineage>
</organism>
<dbReference type="AlphaFoldDB" id="A0A4R4EHR8"/>
<gene>
    <name evidence="3" type="ORF">E0485_10170</name>
</gene>
<proteinExistence type="inferred from homology"/>
<dbReference type="Gene3D" id="2.40.420.20">
    <property type="match status" value="1"/>
</dbReference>
<keyword evidence="2" id="KW-0812">Transmembrane</keyword>
<dbReference type="RefSeq" id="WP_132417914.1">
    <property type="nucleotide sequence ID" value="NZ_SKFG01000008.1"/>
</dbReference>
<comment type="similarity">
    <text evidence="1">Belongs to the membrane fusion protein (MFP) (TC 8.A.1) family.</text>
</comment>
<evidence type="ECO:0000256" key="1">
    <source>
        <dbReference type="ARBA" id="ARBA00009477"/>
    </source>
</evidence>
<dbReference type="Proteomes" id="UP000295418">
    <property type="component" value="Unassembled WGS sequence"/>
</dbReference>
<reference evidence="3 4" key="1">
    <citation type="submission" date="2019-03" db="EMBL/GenBank/DDBJ databases">
        <authorList>
            <person name="Kim M.K.M."/>
        </authorList>
    </citation>
    <scope>NUCLEOTIDE SEQUENCE [LARGE SCALE GENOMIC DNA]</scope>
    <source>
        <strain evidence="3 4">18JY21-1</strain>
    </source>
</reference>
<name>A0A4R4EHR8_9BACL</name>
<dbReference type="PANTHER" id="PTHR30469">
    <property type="entry name" value="MULTIDRUG RESISTANCE PROTEIN MDTA"/>
    <property type="match status" value="1"/>
</dbReference>
<dbReference type="GO" id="GO:1990281">
    <property type="term" value="C:efflux pump complex"/>
    <property type="evidence" value="ECO:0007669"/>
    <property type="project" value="TreeGrafter"/>
</dbReference>
<dbReference type="NCBIfam" id="TIGR01730">
    <property type="entry name" value="RND_mfp"/>
    <property type="match status" value="1"/>
</dbReference>
<evidence type="ECO:0000313" key="4">
    <source>
        <dbReference type="Proteomes" id="UP000295418"/>
    </source>
</evidence>
<dbReference type="GO" id="GO:0015562">
    <property type="term" value="F:efflux transmembrane transporter activity"/>
    <property type="evidence" value="ECO:0007669"/>
    <property type="project" value="TreeGrafter"/>
</dbReference>
<keyword evidence="2" id="KW-1133">Transmembrane helix</keyword>